<comment type="caution">
    <text evidence="1">The sequence shown here is derived from an EMBL/GenBank/DDBJ whole genome shotgun (WGS) entry which is preliminary data.</text>
</comment>
<dbReference type="EMBL" id="PGXC01000031">
    <property type="protein sequence ID" value="PKK88912.1"/>
    <property type="molecule type" value="Genomic_DNA"/>
</dbReference>
<evidence type="ECO:0000313" key="2">
    <source>
        <dbReference type="Proteomes" id="UP000233256"/>
    </source>
</evidence>
<accession>A0A2N1PKW0</accession>
<reference evidence="1 2" key="1">
    <citation type="journal article" date="2017" name="ISME J.">
        <title>Potential for microbial H2 and metal transformations associated with novel bacteria and archaea in deep terrestrial subsurface sediments.</title>
        <authorList>
            <person name="Hernsdorf A.W."/>
            <person name="Amano Y."/>
            <person name="Miyakawa K."/>
            <person name="Ise K."/>
            <person name="Suzuki Y."/>
            <person name="Anantharaman K."/>
            <person name="Probst A."/>
            <person name="Burstein D."/>
            <person name="Thomas B.C."/>
            <person name="Banfield J.F."/>
        </authorList>
    </citation>
    <scope>NUCLEOTIDE SEQUENCE [LARGE SCALE GENOMIC DNA]</scope>
    <source>
        <strain evidence="1">HGW-Wallbacteria-1</strain>
    </source>
</reference>
<sequence length="75" mass="8443">MNRKFTVIIMLSAILLYLVSSDSNDSKRHENPEGLQSIRIVSSALGQLSEKVALLEKYVGIDSFKGLVLYLNRKM</sequence>
<evidence type="ECO:0000313" key="1">
    <source>
        <dbReference type="EMBL" id="PKK88912.1"/>
    </source>
</evidence>
<protein>
    <submittedName>
        <fullName evidence="1">Uncharacterized protein</fullName>
    </submittedName>
</protein>
<organism evidence="1 2">
    <name type="scientific">Candidatus Wallbacteria bacterium HGW-Wallbacteria-1</name>
    <dbReference type="NCBI Taxonomy" id="2013854"/>
    <lineage>
        <taxon>Bacteria</taxon>
        <taxon>Candidatus Walliibacteriota</taxon>
    </lineage>
</organism>
<gene>
    <name evidence="1" type="ORF">CVV64_16850</name>
</gene>
<dbReference type="AlphaFoldDB" id="A0A2N1PKW0"/>
<proteinExistence type="predicted"/>
<dbReference type="Proteomes" id="UP000233256">
    <property type="component" value="Unassembled WGS sequence"/>
</dbReference>
<name>A0A2N1PKW0_9BACT</name>